<evidence type="ECO:0000256" key="7">
    <source>
        <dbReference type="ARBA" id="ARBA00022723"/>
    </source>
</evidence>
<dbReference type="PANTHER" id="PTHR18866">
    <property type="entry name" value="CARBOXYLASE:PYRUVATE/ACETYL-COA/PROPIONYL-COA CARBOXYLASE"/>
    <property type="match status" value="1"/>
</dbReference>
<keyword evidence="6" id="KW-0436">Ligase</keyword>
<dbReference type="InterPro" id="IPR005479">
    <property type="entry name" value="CPAse_ATP-bd"/>
</dbReference>
<keyword evidence="10 16" id="KW-0067">ATP-binding</keyword>
<dbReference type="InterPro" id="IPR050856">
    <property type="entry name" value="Biotin_carboxylase_complex"/>
</dbReference>
<dbReference type="GO" id="GO:0004075">
    <property type="term" value="F:biotin carboxylase activity"/>
    <property type="evidence" value="ECO:0007669"/>
    <property type="project" value="UniProtKB-EC"/>
</dbReference>
<comment type="pathway">
    <text evidence="2">Lipid metabolism; malonyl-CoA biosynthesis; malonyl-CoA from acetyl-CoA: step 1/1.</text>
</comment>
<keyword evidence="13" id="KW-0275">Fatty acid biosynthesis</keyword>
<reference evidence="19 20" key="2">
    <citation type="submission" date="2009-02" db="EMBL/GenBank/DDBJ databases">
        <title>Draft genome sequence of Blautia hydrogenotrophica DSM 10507 (Ruminococcus hydrogenotrophicus DSM 10507).</title>
        <authorList>
            <person name="Sudarsanam P."/>
            <person name="Ley R."/>
            <person name="Guruge J."/>
            <person name="Turnbaugh P.J."/>
            <person name="Mahowald M."/>
            <person name="Liep D."/>
            <person name="Gordon J."/>
        </authorList>
    </citation>
    <scope>NUCLEOTIDE SEQUENCE [LARGE SCALE GENOMIC DNA]</scope>
    <source>
        <strain evidence="20">DSM 10507 / JCM 14656 / S5a33</strain>
    </source>
</reference>
<protein>
    <recommendedName>
        <fullName evidence="4">biotin carboxylase</fullName>
        <ecNumber evidence="4">6.3.4.14</ecNumber>
    </recommendedName>
</protein>
<dbReference type="Gene3D" id="3.30.1490.20">
    <property type="entry name" value="ATP-grasp fold, A domain"/>
    <property type="match status" value="1"/>
</dbReference>
<dbReference type="SMART" id="SM00878">
    <property type="entry name" value="Biotin_carb_C"/>
    <property type="match status" value="1"/>
</dbReference>
<evidence type="ECO:0000256" key="14">
    <source>
        <dbReference type="ARBA" id="ARBA00023267"/>
    </source>
</evidence>
<keyword evidence="11" id="KW-0460">Magnesium</keyword>
<organism evidence="19 20">
    <name type="scientific">Blautia hydrogenotrophica (strain DSM 10507 / JCM 14656 / S5a33)</name>
    <name type="common">Ruminococcus hydrogenotrophicus</name>
    <dbReference type="NCBI Taxonomy" id="476272"/>
    <lineage>
        <taxon>Bacteria</taxon>
        <taxon>Bacillati</taxon>
        <taxon>Bacillota</taxon>
        <taxon>Clostridia</taxon>
        <taxon>Lachnospirales</taxon>
        <taxon>Lachnospiraceae</taxon>
        <taxon>Blautia</taxon>
    </lineage>
</organism>
<gene>
    <name evidence="19" type="ORF">RUMHYD_01862</name>
</gene>
<dbReference type="PROSITE" id="PS00866">
    <property type="entry name" value="CPSASE_1"/>
    <property type="match status" value="1"/>
</dbReference>
<evidence type="ECO:0000259" key="17">
    <source>
        <dbReference type="PROSITE" id="PS50975"/>
    </source>
</evidence>
<evidence type="ECO:0000256" key="5">
    <source>
        <dbReference type="ARBA" id="ARBA00022516"/>
    </source>
</evidence>
<evidence type="ECO:0000256" key="12">
    <source>
        <dbReference type="ARBA" id="ARBA00023098"/>
    </source>
</evidence>
<dbReference type="SUPFAM" id="SSF56059">
    <property type="entry name" value="Glutathione synthetase ATP-binding domain-like"/>
    <property type="match status" value="1"/>
</dbReference>
<dbReference type="EC" id="6.3.4.14" evidence="4"/>
<evidence type="ECO:0000256" key="11">
    <source>
        <dbReference type="ARBA" id="ARBA00022842"/>
    </source>
</evidence>
<dbReference type="FunFam" id="3.40.50.20:FF:000010">
    <property type="entry name" value="Propionyl-CoA carboxylase subunit alpha"/>
    <property type="match status" value="1"/>
</dbReference>
<dbReference type="GeneID" id="86822122"/>
<comment type="subunit">
    <text evidence="3">Acetyl-CoA carboxylase is a heterohexamer of biotin carboxyl carrier protein, biotin carboxylase and the two subunits of carboxyl transferase in a 2:2 complex.</text>
</comment>
<dbReference type="EMBL" id="ACBZ01000098">
    <property type="protein sequence ID" value="EEG49205.1"/>
    <property type="molecule type" value="Genomic_DNA"/>
</dbReference>
<evidence type="ECO:0000256" key="13">
    <source>
        <dbReference type="ARBA" id="ARBA00023160"/>
    </source>
</evidence>
<keyword evidence="8 16" id="KW-0547">Nucleotide-binding</keyword>
<dbReference type="AlphaFoldDB" id="C0CLY7"/>
<dbReference type="GO" id="GO:0005524">
    <property type="term" value="F:ATP binding"/>
    <property type="evidence" value="ECO:0007669"/>
    <property type="project" value="UniProtKB-UniRule"/>
</dbReference>
<dbReference type="Pfam" id="PF02785">
    <property type="entry name" value="Biotin_carb_C"/>
    <property type="match status" value="1"/>
</dbReference>
<dbReference type="NCBIfam" id="NF004085">
    <property type="entry name" value="PRK05586.1"/>
    <property type="match status" value="1"/>
</dbReference>
<dbReference type="NCBIfam" id="NF006367">
    <property type="entry name" value="PRK08591.1"/>
    <property type="match status" value="1"/>
</dbReference>
<dbReference type="PATRIC" id="fig|476272.21.peg.2242"/>
<dbReference type="Pfam" id="PF00289">
    <property type="entry name" value="Biotin_carb_N"/>
    <property type="match status" value="1"/>
</dbReference>
<keyword evidence="7" id="KW-0479">Metal-binding</keyword>
<evidence type="ECO:0000256" key="16">
    <source>
        <dbReference type="PROSITE-ProRule" id="PRU00409"/>
    </source>
</evidence>
<dbReference type="SUPFAM" id="SSF51246">
    <property type="entry name" value="Rudiment single hybrid motif"/>
    <property type="match status" value="1"/>
</dbReference>
<dbReference type="NCBIfam" id="TIGR00514">
    <property type="entry name" value="accC"/>
    <property type="match status" value="1"/>
</dbReference>
<evidence type="ECO:0000256" key="8">
    <source>
        <dbReference type="ARBA" id="ARBA00022741"/>
    </source>
</evidence>
<evidence type="ECO:0000256" key="9">
    <source>
        <dbReference type="ARBA" id="ARBA00022832"/>
    </source>
</evidence>
<proteinExistence type="predicted"/>
<keyword evidence="9" id="KW-0276">Fatty acid metabolism</keyword>
<feature type="domain" description="ATP-grasp" evidence="17">
    <location>
        <begin position="120"/>
        <end position="317"/>
    </location>
</feature>
<evidence type="ECO:0000259" key="18">
    <source>
        <dbReference type="PROSITE" id="PS50979"/>
    </source>
</evidence>
<evidence type="ECO:0000256" key="4">
    <source>
        <dbReference type="ARBA" id="ARBA00013263"/>
    </source>
</evidence>
<dbReference type="PROSITE" id="PS00867">
    <property type="entry name" value="CPSASE_2"/>
    <property type="match status" value="1"/>
</dbReference>
<dbReference type="RefSeq" id="WP_005948709.1">
    <property type="nucleotide sequence ID" value="NZ_CP136423.1"/>
</dbReference>
<dbReference type="GO" id="GO:2001295">
    <property type="term" value="P:malonyl-CoA biosynthetic process"/>
    <property type="evidence" value="ECO:0007669"/>
    <property type="project" value="UniProtKB-UniPathway"/>
</dbReference>
<dbReference type="HOGENOM" id="CLU_000395_3_2_9"/>
<dbReference type="InterPro" id="IPR011054">
    <property type="entry name" value="Rudment_hybrid_motif"/>
</dbReference>
<dbReference type="GO" id="GO:0006633">
    <property type="term" value="P:fatty acid biosynthetic process"/>
    <property type="evidence" value="ECO:0007669"/>
    <property type="project" value="UniProtKB-KW"/>
</dbReference>
<dbReference type="InterPro" id="IPR016185">
    <property type="entry name" value="PreATP-grasp_dom_sf"/>
</dbReference>
<keyword evidence="20" id="KW-1185">Reference proteome</keyword>
<dbReference type="Gene3D" id="3.40.50.20">
    <property type="match status" value="1"/>
</dbReference>
<dbReference type="InterPro" id="IPR005482">
    <property type="entry name" value="Biotin_COase_C"/>
</dbReference>
<evidence type="ECO:0000313" key="20">
    <source>
        <dbReference type="Proteomes" id="UP000003100"/>
    </source>
</evidence>
<evidence type="ECO:0000313" key="19">
    <source>
        <dbReference type="EMBL" id="EEG49205.1"/>
    </source>
</evidence>
<dbReference type="InterPro" id="IPR004549">
    <property type="entry name" value="Acetyl_CoA_COase_biotin_COase"/>
</dbReference>
<evidence type="ECO:0000256" key="10">
    <source>
        <dbReference type="ARBA" id="ARBA00022840"/>
    </source>
</evidence>
<keyword evidence="5" id="KW-0444">Lipid biosynthesis</keyword>
<dbReference type="eggNOG" id="COG0439">
    <property type="taxonomic scope" value="Bacteria"/>
</dbReference>
<dbReference type="InterPro" id="IPR011764">
    <property type="entry name" value="Biotin_carboxylation_dom"/>
</dbReference>
<dbReference type="InterPro" id="IPR011761">
    <property type="entry name" value="ATP-grasp"/>
</dbReference>
<feature type="domain" description="Biotin carboxylation" evidence="18">
    <location>
        <begin position="1"/>
        <end position="446"/>
    </location>
</feature>
<reference evidence="19 20" key="1">
    <citation type="submission" date="2009-01" db="EMBL/GenBank/DDBJ databases">
        <authorList>
            <person name="Fulton L."/>
            <person name="Clifton S."/>
            <person name="Fulton B."/>
            <person name="Xu J."/>
            <person name="Minx P."/>
            <person name="Pepin K.H."/>
            <person name="Johnson M."/>
            <person name="Bhonagiri V."/>
            <person name="Nash W.E."/>
            <person name="Mardis E.R."/>
            <person name="Wilson R.K."/>
        </authorList>
    </citation>
    <scope>NUCLEOTIDE SEQUENCE [LARGE SCALE GENOMIC DNA]</scope>
    <source>
        <strain evidence="20">DSM 10507 / JCM 14656 / S5a33</strain>
    </source>
</reference>
<evidence type="ECO:0000256" key="15">
    <source>
        <dbReference type="ARBA" id="ARBA00048600"/>
    </source>
</evidence>
<dbReference type="Gene3D" id="3.30.470.20">
    <property type="entry name" value="ATP-grasp fold, B domain"/>
    <property type="match status" value="1"/>
</dbReference>
<comment type="caution">
    <text evidence="19">The sequence shown here is derived from an EMBL/GenBank/DDBJ whole genome shotgun (WGS) entry which is preliminary data.</text>
</comment>
<dbReference type="PROSITE" id="PS50979">
    <property type="entry name" value="BC"/>
    <property type="match status" value="1"/>
</dbReference>
<dbReference type="UniPathway" id="UPA00655">
    <property type="reaction ID" value="UER00711"/>
</dbReference>
<keyword evidence="14" id="KW-0092">Biotin</keyword>
<evidence type="ECO:0000256" key="2">
    <source>
        <dbReference type="ARBA" id="ARBA00004956"/>
    </source>
</evidence>
<accession>C0CLY7</accession>
<dbReference type="InterPro" id="IPR013815">
    <property type="entry name" value="ATP_grasp_subdomain_1"/>
</dbReference>
<dbReference type="InterPro" id="IPR005481">
    <property type="entry name" value="BC-like_N"/>
</dbReference>
<dbReference type="FunFam" id="3.30.1490.20:FF:000018">
    <property type="entry name" value="Biotin carboxylase"/>
    <property type="match status" value="1"/>
</dbReference>
<dbReference type="PROSITE" id="PS50975">
    <property type="entry name" value="ATP_GRASP"/>
    <property type="match status" value="1"/>
</dbReference>
<keyword evidence="12" id="KW-0443">Lipid metabolism</keyword>
<evidence type="ECO:0000256" key="1">
    <source>
        <dbReference type="ARBA" id="ARBA00003761"/>
    </source>
</evidence>
<dbReference type="SUPFAM" id="SSF52440">
    <property type="entry name" value="PreATP-grasp domain"/>
    <property type="match status" value="1"/>
</dbReference>
<sequence>MFGKILIANRGEIAVRIIRACRELGIQTVAVYSEADRDALHTQLADEAICIGPAAPKDSYLNMERILSATIASKAQAIHPGFGFLSENSKFVEMCQQCNVTFIGPSAELIQKMGNKSEAKNTMRKAGVPVVPGTKEPVYDPESALEAAREIGFPVMIKASSGGGGKGMRIAESEAEFLEHFQMAQQESVNAFGDNTMYLERYVRKPRHVEVQIMADKFGNVVHLGERDCSIQRRHQKMIEESPCVALTEELRQKMGQTAVRAAKAVGYENAGTIEFLLDESGEFFFMEMNTRIQVEHPVSELVSGVDLVKEQIQVAAGLPLSVSQSQIELRGHAIECRINAEDPGRNFMPCPGTIEYLHLPGGNGVRMDTAVYNGYHIPPNYDSMIVKVIVHDKDRPSAIRKMQSVLGELVIDGLKTNIDFQYEILSEPDFQAGKITTDFIPEHFGE</sequence>
<evidence type="ECO:0000256" key="6">
    <source>
        <dbReference type="ARBA" id="ARBA00022598"/>
    </source>
</evidence>
<dbReference type="PANTHER" id="PTHR18866:SF33">
    <property type="entry name" value="METHYLCROTONOYL-COA CARBOXYLASE SUBUNIT ALPHA, MITOCHONDRIAL-RELATED"/>
    <property type="match status" value="1"/>
</dbReference>
<comment type="catalytic activity">
    <reaction evidence="15">
        <text>N(6)-biotinyl-L-lysyl-[protein] + hydrogencarbonate + ATP = N(6)-carboxybiotinyl-L-lysyl-[protein] + ADP + phosphate + H(+)</text>
        <dbReference type="Rhea" id="RHEA:13501"/>
        <dbReference type="Rhea" id="RHEA-COMP:10505"/>
        <dbReference type="Rhea" id="RHEA-COMP:10506"/>
        <dbReference type="ChEBI" id="CHEBI:15378"/>
        <dbReference type="ChEBI" id="CHEBI:17544"/>
        <dbReference type="ChEBI" id="CHEBI:30616"/>
        <dbReference type="ChEBI" id="CHEBI:43474"/>
        <dbReference type="ChEBI" id="CHEBI:83144"/>
        <dbReference type="ChEBI" id="CHEBI:83145"/>
        <dbReference type="ChEBI" id="CHEBI:456216"/>
        <dbReference type="EC" id="6.3.4.14"/>
    </reaction>
</comment>
<dbReference type="Pfam" id="PF02786">
    <property type="entry name" value="CPSase_L_D2"/>
    <property type="match status" value="1"/>
</dbReference>
<dbReference type="FunFam" id="3.30.470.20:FF:000028">
    <property type="entry name" value="Methylcrotonoyl-CoA carboxylase subunit alpha, mitochondrial"/>
    <property type="match status" value="1"/>
</dbReference>
<dbReference type="Proteomes" id="UP000003100">
    <property type="component" value="Unassembled WGS sequence"/>
</dbReference>
<comment type="function">
    <text evidence="1">This protein is a component of the acetyl coenzyme A carboxylase complex; first, biotin carboxylase catalyzes the carboxylation of the carrier protein and then the transcarboxylase transfers the carboxyl group to form malonyl-CoA.</text>
</comment>
<name>C0CLY7_BLAHS</name>
<dbReference type="GO" id="GO:0046872">
    <property type="term" value="F:metal ion binding"/>
    <property type="evidence" value="ECO:0007669"/>
    <property type="project" value="UniProtKB-KW"/>
</dbReference>
<evidence type="ECO:0000256" key="3">
    <source>
        <dbReference type="ARBA" id="ARBA00011750"/>
    </source>
</evidence>